<name>M1K4R4_ENCCN</name>
<accession>M1K4R4</accession>
<evidence type="ECO:0000313" key="1">
    <source>
        <dbReference type="EMBL" id="AGE95943.1"/>
    </source>
</evidence>
<sequence length="376" mass="44050">MPPRTAWMPFLKPPAIFIFIQEKMPVDLEQRKISPTEPMDRYLRKYPGAKTLADELRKLASTDGVDMSEYLDPESLELADHMYAGRLYRSRDVRKTLRKIMQKESPGAEKIVWEMFCKRKIVFDSYLLKLSFARRFGRFKRFFVDGKSAEYRMQMMVHKLLYLKEDVAEEMEKTIMAVSADKAWVYLGLLGSALGRGAVAEIMSRVDIGLKPFVGSFLEREDYYDRMWEAILEFPPKERPAIIASMDGVDETQFCGSLLRVWFSQDIGERGFSEFMEMMRLVKTGKRVKIEAIHGYLNGLIYQRRLAEFMKLFRQVRRAGVHGDGYELFEKLYKAICRYKRGRGLNLTGFLNRCKKKKKGMVSPYSWEDICNVYKE</sequence>
<reference evidence="1" key="1">
    <citation type="journal article" date="2013" name="Eukaryot. Cell">
        <title>Extremely Reduced Levels of Heterozygosity in the Vertebrate Pathogen Encephalitozoon cuniculi.</title>
        <authorList>
            <person name="Selman M."/>
            <person name="Sak B."/>
            <person name="Kvac M."/>
            <person name="Farinelli L."/>
            <person name="Weiss L.M."/>
            <person name="Corradi N."/>
        </authorList>
    </citation>
    <scope>NUCLEOTIDE SEQUENCE</scope>
</reference>
<dbReference type="AlphaFoldDB" id="M1K4R4"/>
<proteinExistence type="predicted"/>
<dbReference type="EMBL" id="KC513611">
    <property type="protein sequence ID" value="AGE95943.1"/>
    <property type="molecule type" value="Genomic_DNA"/>
</dbReference>
<dbReference type="VEuPathDB" id="MicrosporidiaDB:AEWR_030940"/>
<dbReference type="VEuPathDB" id="MicrosporidiaDB:AEWD_030940"/>
<organism evidence="1">
    <name type="scientific">Encephalitozoon cuniculi</name>
    <name type="common">Microsporidian parasite</name>
    <dbReference type="NCBI Taxonomy" id="6035"/>
    <lineage>
        <taxon>Eukaryota</taxon>
        <taxon>Fungi</taxon>
        <taxon>Fungi incertae sedis</taxon>
        <taxon>Microsporidia</taxon>
        <taxon>Unikaryonidae</taxon>
        <taxon>Encephalitozoon</taxon>
    </lineage>
</organism>
<gene>
    <name evidence="1" type="ORF">ECU03_1020</name>
</gene>
<dbReference type="VEuPathDB" id="MicrosporidiaDB:ECU03_1020"/>
<dbReference type="VEuPathDB" id="MicrosporidiaDB:M970_030940"/>
<dbReference type="VEuPathDB" id="MicrosporidiaDB:AEWQ_030940"/>
<protein>
    <submittedName>
        <fullName evidence="1">Uncharacterized protein</fullName>
    </submittedName>
</protein>